<dbReference type="HOGENOM" id="CLU_2954092_0_0_6"/>
<dbReference type="EMBL" id="AGCI01000076">
    <property type="protein sequence ID" value="EHM40552.1"/>
    <property type="molecule type" value="Genomic_DNA"/>
</dbReference>
<organism evidence="1 2">
    <name type="scientific">Hafnia alvei ATCC 51873</name>
    <dbReference type="NCBI Taxonomy" id="1002364"/>
    <lineage>
        <taxon>Bacteria</taxon>
        <taxon>Pseudomonadati</taxon>
        <taxon>Pseudomonadota</taxon>
        <taxon>Gammaproteobacteria</taxon>
        <taxon>Enterobacterales</taxon>
        <taxon>Hafniaceae</taxon>
        <taxon>Hafnia</taxon>
    </lineage>
</organism>
<dbReference type="Proteomes" id="UP000005959">
    <property type="component" value="Unassembled WGS sequence"/>
</dbReference>
<gene>
    <name evidence="1" type="ORF">HMPREF0454_03390</name>
</gene>
<protein>
    <submittedName>
        <fullName evidence="1">Uncharacterized protein</fullName>
    </submittedName>
</protein>
<sequence length="59" mass="6669">MREINDMRIIMVLAPSASKDLIDSVYFETKTFEGREFPLGGEKNVMQMGLAELDKFVGV</sequence>
<name>G9Y9X1_HAFAL</name>
<proteinExistence type="predicted"/>
<comment type="caution">
    <text evidence="1">The sequence shown here is derived from an EMBL/GenBank/DDBJ whole genome shotgun (WGS) entry which is preliminary data.</text>
</comment>
<dbReference type="PATRIC" id="fig|1002364.3.peg.3075"/>
<dbReference type="AlphaFoldDB" id="G9Y9X1"/>
<evidence type="ECO:0000313" key="2">
    <source>
        <dbReference type="Proteomes" id="UP000005959"/>
    </source>
</evidence>
<evidence type="ECO:0000313" key="1">
    <source>
        <dbReference type="EMBL" id="EHM40552.1"/>
    </source>
</evidence>
<accession>G9Y9X1</accession>
<reference evidence="1 2" key="1">
    <citation type="submission" date="2011-08" db="EMBL/GenBank/DDBJ databases">
        <authorList>
            <person name="Weinstock G."/>
            <person name="Sodergren E."/>
            <person name="Clifton S."/>
            <person name="Fulton L."/>
            <person name="Fulton B."/>
            <person name="Courtney L."/>
            <person name="Fronick C."/>
            <person name="Harrison M."/>
            <person name="Strong C."/>
            <person name="Farmer C."/>
            <person name="Delahaunty K."/>
            <person name="Markovic C."/>
            <person name="Hall O."/>
            <person name="Minx P."/>
            <person name="Tomlinson C."/>
            <person name="Mitreva M."/>
            <person name="Hou S."/>
            <person name="Chen J."/>
            <person name="Wollam A."/>
            <person name="Pepin K.H."/>
            <person name="Johnson M."/>
            <person name="Bhonagiri V."/>
            <person name="Zhang X."/>
            <person name="Suruliraj S."/>
            <person name="Warren W."/>
            <person name="Chinwalla A."/>
            <person name="Mardis E.R."/>
            <person name="Wilson R.K."/>
        </authorList>
    </citation>
    <scope>NUCLEOTIDE SEQUENCE [LARGE SCALE GENOMIC DNA]</scope>
    <source>
        <strain evidence="1 2">ATCC 51873</strain>
    </source>
</reference>